<evidence type="ECO:0000256" key="2">
    <source>
        <dbReference type="ARBA" id="ARBA00022475"/>
    </source>
</evidence>
<keyword evidence="10" id="KW-1185">Reference proteome</keyword>
<evidence type="ECO:0000259" key="8">
    <source>
        <dbReference type="PROSITE" id="PS50893"/>
    </source>
</evidence>
<comment type="caution">
    <text evidence="9">The sequence shown here is derived from an EMBL/GenBank/DDBJ whole genome shotgun (WGS) entry which is preliminary data.</text>
</comment>
<dbReference type="RefSeq" id="WP_275683249.1">
    <property type="nucleotide sequence ID" value="NZ_JAJLJH010000004.1"/>
</dbReference>
<dbReference type="GO" id="GO:0016887">
    <property type="term" value="F:ATP hydrolysis activity"/>
    <property type="evidence" value="ECO:0007669"/>
    <property type="project" value="InterPro"/>
</dbReference>
<dbReference type="GO" id="GO:0005886">
    <property type="term" value="C:plasma membrane"/>
    <property type="evidence" value="ECO:0007669"/>
    <property type="project" value="TreeGrafter"/>
</dbReference>
<organism evidence="9 10">
    <name type="scientific">Scleromatobacter humisilvae</name>
    <dbReference type="NCBI Taxonomy" id="2897159"/>
    <lineage>
        <taxon>Bacteria</taxon>
        <taxon>Pseudomonadati</taxon>
        <taxon>Pseudomonadota</taxon>
        <taxon>Betaproteobacteria</taxon>
        <taxon>Burkholderiales</taxon>
        <taxon>Sphaerotilaceae</taxon>
        <taxon>Scleromatobacter</taxon>
    </lineage>
</organism>
<dbReference type="EMBL" id="JAJLJH010000004">
    <property type="protein sequence ID" value="MCK9687208.1"/>
    <property type="molecule type" value="Genomic_DNA"/>
</dbReference>
<dbReference type="PANTHER" id="PTHR24220:SF86">
    <property type="entry name" value="ABC TRANSPORTER ABCH.1"/>
    <property type="match status" value="1"/>
</dbReference>
<evidence type="ECO:0000256" key="3">
    <source>
        <dbReference type="ARBA" id="ARBA00022741"/>
    </source>
</evidence>
<dbReference type="SUPFAM" id="SSF52540">
    <property type="entry name" value="P-loop containing nucleoside triphosphate hydrolases"/>
    <property type="match status" value="1"/>
</dbReference>
<keyword evidence="2" id="KW-1003">Cell membrane</keyword>
<evidence type="ECO:0000256" key="6">
    <source>
        <dbReference type="ARBA" id="ARBA00023251"/>
    </source>
</evidence>
<keyword evidence="1" id="KW-0813">Transport</keyword>
<evidence type="ECO:0000256" key="7">
    <source>
        <dbReference type="ARBA" id="ARBA00038388"/>
    </source>
</evidence>
<dbReference type="GO" id="GO:0046677">
    <property type="term" value="P:response to antibiotic"/>
    <property type="evidence" value="ECO:0007669"/>
    <property type="project" value="UniProtKB-KW"/>
</dbReference>
<keyword evidence="5" id="KW-0472">Membrane</keyword>
<keyword evidence="6" id="KW-0046">Antibiotic resistance</keyword>
<accession>A0A9X1YM24</accession>
<dbReference type="Proteomes" id="UP001139353">
    <property type="component" value="Unassembled WGS sequence"/>
</dbReference>
<evidence type="ECO:0000313" key="9">
    <source>
        <dbReference type="EMBL" id="MCK9687208.1"/>
    </source>
</evidence>
<dbReference type="InterPro" id="IPR015854">
    <property type="entry name" value="ABC_transpr_LolD-like"/>
</dbReference>
<dbReference type="InterPro" id="IPR003593">
    <property type="entry name" value="AAA+_ATPase"/>
</dbReference>
<dbReference type="AlphaFoldDB" id="A0A9X1YM24"/>
<dbReference type="InterPro" id="IPR027417">
    <property type="entry name" value="P-loop_NTPase"/>
</dbReference>
<proteinExistence type="inferred from homology"/>
<evidence type="ECO:0000256" key="1">
    <source>
        <dbReference type="ARBA" id="ARBA00022448"/>
    </source>
</evidence>
<protein>
    <submittedName>
        <fullName evidence="9">ABC transporter ATP-binding protein</fullName>
    </submittedName>
</protein>
<keyword evidence="4 9" id="KW-0067">ATP-binding</keyword>
<dbReference type="InterPro" id="IPR003439">
    <property type="entry name" value="ABC_transporter-like_ATP-bd"/>
</dbReference>
<dbReference type="GO" id="GO:0098796">
    <property type="term" value="C:membrane protein complex"/>
    <property type="evidence" value="ECO:0007669"/>
    <property type="project" value="UniProtKB-ARBA"/>
</dbReference>
<dbReference type="InterPro" id="IPR017911">
    <property type="entry name" value="MacB-like_ATP-bd"/>
</dbReference>
<dbReference type="PANTHER" id="PTHR24220">
    <property type="entry name" value="IMPORT ATP-BINDING PROTEIN"/>
    <property type="match status" value="1"/>
</dbReference>
<dbReference type="PROSITE" id="PS00211">
    <property type="entry name" value="ABC_TRANSPORTER_1"/>
    <property type="match status" value="1"/>
</dbReference>
<dbReference type="InterPro" id="IPR017871">
    <property type="entry name" value="ABC_transporter-like_CS"/>
</dbReference>
<evidence type="ECO:0000256" key="4">
    <source>
        <dbReference type="ARBA" id="ARBA00022840"/>
    </source>
</evidence>
<keyword evidence="5" id="KW-0812">Transmembrane</keyword>
<sequence>MPNPEIPALVRLRGATRRHATAAGPFCALDQVDLDVQAGECVAVVGPSGSGKTTLAHLLTGIEQPTQGEVVVDGQPLHAMSQDALAAWRGRRVGIVFQFFQLLPTLTIAENVMLPMDFRATFPRRERRPRALALLERLRIADQADKLPAALSGGQQQRAAIARALANDPALIVADEPTGNLDSATALEVMGLLAALAREGKTVIVVTHERELGRFFTRTVTLRDGRVRADTGAPRARALAEAQA</sequence>
<dbReference type="CDD" id="cd03255">
    <property type="entry name" value="ABC_MJ0796_LolCDE_FtsE"/>
    <property type="match status" value="1"/>
</dbReference>
<evidence type="ECO:0000313" key="10">
    <source>
        <dbReference type="Proteomes" id="UP001139353"/>
    </source>
</evidence>
<dbReference type="SMART" id="SM00382">
    <property type="entry name" value="AAA"/>
    <property type="match status" value="1"/>
</dbReference>
<dbReference type="FunFam" id="3.40.50.300:FF:000032">
    <property type="entry name" value="Export ABC transporter ATP-binding protein"/>
    <property type="match status" value="1"/>
</dbReference>
<dbReference type="GO" id="GO:0022857">
    <property type="term" value="F:transmembrane transporter activity"/>
    <property type="evidence" value="ECO:0007669"/>
    <property type="project" value="TreeGrafter"/>
</dbReference>
<evidence type="ECO:0000256" key="5">
    <source>
        <dbReference type="ARBA" id="ARBA00022989"/>
    </source>
</evidence>
<name>A0A9X1YM24_9BURK</name>
<dbReference type="Pfam" id="PF00005">
    <property type="entry name" value="ABC_tran"/>
    <property type="match status" value="1"/>
</dbReference>
<reference evidence="9" key="1">
    <citation type="submission" date="2021-11" db="EMBL/GenBank/DDBJ databases">
        <title>BS-T2-15 a new species belonging to the Comamonadaceae family isolated from the soil of a French oak forest.</title>
        <authorList>
            <person name="Mieszkin S."/>
            <person name="Alain K."/>
        </authorList>
    </citation>
    <scope>NUCLEOTIDE SEQUENCE</scope>
    <source>
        <strain evidence="9">BS-T2-15</strain>
    </source>
</reference>
<keyword evidence="3" id="KW-0547">Nucleotide-binding</keyword>
<keyword evidence="5" id="KW-1133">Transmembrane helix</keyword>
<feature type="domain" description="ABC transporter" evidence="8">
    <location>
        <begin position="10"/>
        <end position="242"/>
    </location>
</feature>
<dbReference type="PROSITE" id="PS50893">
    <property type="entry name" value="ABC_TRANSPORTER_2"/>
    <property type="match status" value="1"/>
</dbReference>
<gene>
    <name evidence="9" type="ORF">LPC04_15990</name>
</gene>
<dbReference type="GO" id="GO:0005524">
    <property type="term" value="F:ATP binding"/>
    <property type="evidence" value="ECO:0007669"/>
    <property type="project" value="UniProtKB-KW"/>
</dbReference>
<dbReference type="Gene3D" id="3.40.50.300">
    <property type="entry name" value="P-loop containing nucleotide triphosphate hydrolases"/>
    <property type="match status" value="1"/>
</dbReference>
<comment type="similarity">
    <text evidence="7">Belongs to the ABC transporter superfamily. Macrolide exporter (TC 3.A.1.122) family.</text>
</comment>